<evidence type="ECO:0000313" key="1">
    <source>
        <dbReference type="EMBL" id="KKK71175.1"/>
    </source>
</evidence>
<organism evidence="1">
    <name type="scientific">marine sediment metagenome</name>
    <dbReference type="NCBI Taxonomy" id="412755"/>
    <lineage>
        <taxon>unclassified sequences</taxon>
        <taxon>metagenomes</taxon>
        <taxon>ecological metagenomes</taxon>
    </lineage>
</organism>
<dbReference type="EMBL" id="LAZR01057852">
    <property type="protein sequence ID" value="KKK71175.1"/>
    <property type="molecule type" value="Genomic_DNA"/>
</dbReference>
<proteinExistence type="predicted"/>
<accession>A0A0F8YBW3</accession>
<name>A0A0F8YBW3_9ZZZZ</name>
<reference evidence="1" key="1">
    <citation type="journal article" date="2015" name="Nature">
        <title>Complex archaea that bridge the gap between prokaryotes and eukaryotes.</title>
        <authorList>
            <person name="Spang A."/>
            <person name="Saw J.H."/>
            <person name="Jorgensen S.L."/>
            <person name="Zaremba-Niedzwiedzka K."/>
            <person name="Martijn J."/>
            <person name="Lind A.E."/>
            <person name="van Eijk R."/>
            <person name="Schleper C."/>
            <person name="Guy L."/>
            <person name="Ettema T.J."/>
        </authorList>
    </citation>
    <scope>NUCLEOTIDE SEQUENCE</scope>
</reference>
<gene>
    <name evidence="1" type="ORF">LCGC14_2916570</name>
</gene>
<comment type="caution">
    <text evidence="1">The sequence shown here is derived from an EMBL/GenBank/DDBJ whole genome shotgun (WGS) entry which is preliminary data.</text>
</comment>
<dbReference type="AlphaFoldDB" id="A0A0F8YBW3"/>
<protein>
    <submittedName>
        <fullName evidence="1">Uncharacterized protein</fullName>
    </submittedName>
</protein>
<sequence>MLDEEKAKQAKSIIRRLKSLAKAWPKADGPYSGFWLVLQADSHSLQLWDAHPEHGGEIIDLVRGIPVEGIV</sequence>